<accession>J3MLE8</accession>
<dbReference type="Gramene" id="OB07G22300.1">
    <property type="protein sequence ID" value="OB07G22300.1"/>
    <property type="gene ID" value="OB07G22300"/>
</dbReference>
<dbReference type="HOGENOM" id="CLU_2430614_0_0_1"/>
<dbReference type="Proteomes" id="UP000006038">
    <property type="component" value="Chromosome 7"/>
</dbReference>
<proteinExistence type="predicted"/>
<dbReference type="EnsemblPlants" id="OB07G22300.1">
    <property type="protein sequence ID" value="OB07G22300.1"/>
    <property type="gene ID" value="OB07G22300"/>
</dbReference>
<reference evidence="1" key="2">
    <citation type="submission" date="2013-04" db="UniProtKB">
        <authorList>
            <consortium name="EnsemblPlants"/>
        </authorList>
    </citation>
    <scope>IDENTIFICATION</scope>
</reference>
<organism evidence="1">
    <name type="scientific">Oryza brachyantha</name>
    <name type="common">malo sina</name>
    <dbReference type="NCBI Taxonomy" id="4533"/>
    <lineage>
        <taxon>Eukaryota</taxon>
        <taxon>Viridiplantae</taxon>
        <taxon>Streptophyta</taxon>
        <taxon>Embryophyta</taxon>
        <taxon>Tracheophyta</taxon>
        <taxon>Spermatophyta</taxon>
        <taxon>Magnoliopsida</taxon>
        <taxon>Liliopsida</taxon>
        <taxon>Poales</taxon>
        <taxon>Poaceae</taxon>
        <taxon>BOP clade</taxon>
        <taxon>Oryzoideae</taxon>
        <taxon>Oryzeae</taxon>
        <taxon>Oryzinae</taxon>
        <taxon>Oryza</taxon>
    </lineage>
</organism>
<evidence type="ECO:0000313" key="1">
    <source>
        <dbReference type="EnsemblPlants" id="OB07G22300.1"/>
    </source>
</evidence>
<evidence type="ECO:0000313" key="2">
    <source>
        <dbReference type="Proteomes" id="UP000006038"/>
    </source>
</evidence>
<protein>
    <submittedName>
        <fullName evidence="1">Uncharacterized protein</fullName>
    </submittedName>
</protein>
<dbReference type="AlphaFoldDB" id="J3MLE8"/>
<name>J3MLE8_ORYBR</name>
<keyword evidence="2" id="KW-1185">Reference proteome</keyword>
<reference evidence="1" key="1">
    <citation type="journal article" date="2013" name="Nat. Commun.">
        <title>Whole-genome sequencing of Oryza brachyantha reveals mechanisms underlying Oryza genome evolution.</title>
        <authorList>
            <person name="Chen J."/>
            <person name="Huang Q."/>
            <person name="Gao D."/>
            <person name="Wang J."/>
            <person name="Lang Y."/>
            <person name="Liu T."/>
            <person name="Li B."/>
            <person name="Bai Z."/>
            <person name="Luis Goicoechea J."/>
            <person name="Liang C."/>
            <person name="Chen C."/>
            <person name="Zhang W."/>
            <person name="Sun S."/>
            <person name="Liao Y."/>
            <person name="Zhang X."/>
            <person name="Yang L."/>
            <person name="Song C."/>
            <person name="Wang M."/>
            <person name="Shi J."/>
            <person name="Liu G."/>
            <person name="Liu J."/>
            <person name="Zhou H."/>
            <person name="Zhou W."/>
            <person name="Yu Q."/>
            <person name="An N."/>
            <person name="Chen Y."/>
            <person name="Cai Q."/>
            <person name="Wang B."/>
            <person name="Liu B."/>
            <person name="Min J."/>
            <person name="Huang Y."/>
            <person name="Wu H."/>
            <person name="Li Z."/>
            <person name="Zhang Y."/>
            <person name="Yin Y."/>
            <person name="Song W."/>
            <person name="Jiang J."/>
            <person name="Jackson S.A."/>
            <person name="Wing R.A."/>
            <person name="Wang J."/>
            <person name="Chen M."/>
        </authorList>
    </citation>
    <scope>NUCLEOTIDE SEQUENCE [LARGE SCALE GENOMIC DNA]</scope>
    <source>
        <strain evidence="1">cv. IRGC 101232</strain>
    </source>
</reference>
<sequence>MRVPASVPLQEIHARTWVLARRSSQRGFFFASTLTIASKSIISKVAGASGKGEITHVAGKGKLIGSVSGGVGAAAHAISGISTVDTERKEH</sequence>